<sequence length="367" mass="39907">MPQSFCICLDYQPPSRQTVMYSNNFGVIEVAGAKTKSAPGWAYVPDTGVNPAAAALQPSNRKRARNQAANPSGADLSVRQEAKIRKEVEALDRESNRDAGIPIPPKAGGAKCQYSSRHAVRSDRPMLTTFLVALNKSTPNVRKILQSQKTFANHLDDYEAFLAQNDGNTAQQPGPNAKKTAQASQTGKRPPQPNQHSKRKAAAAAAAVAAAEAEAEASSSSKKSAPSRARSRRGKVEPAPEPEPAPETPDIEMEDAPTEVPTAPPILTPYEKDPPPAHPGDNDPLLASVLPELPDDEELRRLLAHPPLKYTEAQAGWSEADRQYPVRRFCEVCGYWGRVRCMKCGTRVCALDCLEVHREECVTRYGL</sequence>
<dbReference type="InterPro" id="IPR039723">
    <property type="entry name" value="Vps71/ZNHIT1"/>
</dbReference>
<dbReference type="GeneID" id="9537739"/>
<feature type="compositionally biased region" description="Low complexity" evidence="4">
    <location>
        <begin position="202"/>
        <end position="228"/>
    </location>
</feature>
<dbReference type="InterPro" id="IPR007529">
    <property type="entry name" value="Znf_HIT"/>
</dbReference>
<feature type="region of interest" description="Disordered" evidence="4">
    <location>
        <begin position="92"/>
        <end position="118"/>
    </location>
</feature>
<evidence type="ECO:0000256" key="3">
    <source>
        <dbReference type="ARBA" id="ARBA00022833"/>
    </source>
</evidence>
<evidence type="ECO:0000256" key="4">
    <source>
        <dbReference type="SAM" id="MobiDB-lite"/>
    </source>
</evidence>
<dbReference type="RefSeq" id="XP_003003445.1">
    <property type="nucleotide sequence ID" value="XM_003003399.1"/>
</dbReference>
<dbReference type="Proteomes" id="UP000008698">
    <property type="component" value="Unassembled WGS sequence"/>
</dbReference>
<evidence type="ECO:0000256" key="1">
    <source>
        <dbReference type="ARBA" id="ARBA00022723"/>
    </source>
</evidence>
<keyword evidence="3" id="KW-0862">Zinc</keyword>
<protein>
    <recommendedName>
        <fullName evidence="5">HIT-type domain-containing protein</fullName>
    </recommendedName>
</protein>
<dbReference type="STRING" id="526221.C9SLW3"/>
<keyword evidence="7" id="KW-1185">Reference proteome</keyword>
<dbReference type="EMBL" id="DS985220">
    <property type="protein sequence ID" value="EEY19778.1"/>
    <property type="molecule type" value="Genomic_DNA"/>
</dbReference>
<feature type="domain" description="HIT-type" evidence="5">
    <location>
        <begin position="327"/>
        <end position="354"/>
    </location>
</feature>
<reference evidence="7" key="1">
    <citation type="journal article" date="2011" name="PLoS Pathog.">
        <title>Comparative genomics yields insights into niche adaptation of plant vascular wilt pathogens.</title>
        <authorList>
            <person name="Klosterman S.J."/>
            <person name="Subbarao K.V."/>
            <person name="Kang S."/>
            <person name="Veronese P."/>
            <person name="Gold S.E."/>
            <person name="Thomma B.P.H.J."/>
            <person name="Chen Z."/>
            <person name="Henrissat B."/>
            <person name="Lee Y.-H."/>
            <person name="Park J."/>
            <person name="Garcia-Pedrajas M.D."/>
            <person name="Barbara D.J."/>
            <person name="Anchieta A."/>
            <person name="de Jonge R."/>
            <person name="Santhanam P."/>
            <person name="Maruthachalam K."/>
            <person name="Atallah Z."/>
            <person name="Amyotte S.G."/>
            <person name="Paz Z."/>
            <person name="Inderbitzin P."/>
            <person name="Hayes R.J."/>
            <person name="Heiman D.I."/>
            <person name="Young S."/>
            <person name="Zeng Q."/>
            <person name="Engels R."/>
            <person name="Galagan J."/>
            <person name="Cuomo C.A."/>
            <person name="Dobinson K.F."/>
            <person name="Ma L.-J."/>
        </authorList>
    </citation>
    <scope>NUCLEOTIDE SEQUENCE [LARGE SCALE GENOMIC DNA]</scope>
    <source>
        <strain evidence="7">VaMs.102 / ATCC MYA-4576 / FGSC 10136</strain>
    </source>
</reference>
<name>C9SLW3_VERA1</name>
<evidence type="ECO:0000256" key="2">
    <source>
        <dbReference type="ARBA" id="ARBA00022771"/>
    </source>
</evidence>
<dbReference type="AlphaFoldDB" id="C9SLW3"/>
<dbReference type="HOGENOM" id="CLU_034747_0_0_1"/>
<dbReference type="GO" id="GO:0006338">
    <property type="term" value="P:chromatin remodeling"/>
    <property type="evidence" value="ECO:0007669"/>
    <property type="project" value="InterPro"/>
</dbReference>
<gene>
    <name evidence="6" type="ORF">VDBG_05887</name>
</gene>
<evidence type="ECO:0000313" key="6">
    <source>
        <dbReference type="EMBL" id="EEY19778.1"/>
    </source>
</evidence>
<dbReference type="eggNOG" id="ENOG502SR3R">
    <property type="taxonomic scope" value="Eukaryota"/>
</dbReference>
<accession>C9SLW3</accession>
<dbReference type="OrthoDB" id="74807at2759"/>
<dbReference type="GO" id="GO:0005634">
    <property type="term" value="C:nucleus"/>
    <property type="evidence" value="ECO:0007669"/>
    <property type="project" value="UniProtKB-ARBA"/>
</dbReference>
<dbReference type="PANTHER" id="PTHR13093">
    <property type="entry name" value="ZINC FINGER HIT DOMAIN CONTAINING PROTEIN 1"/>
    <property type="match status" value="1"/>
</dbReference>
<keyword evidence="2" id="KW-0863">Zinc-finger</keyword>
<organism evidence="7">
    <name type="scientific">Verticillium alfalfae (strain VaMs.102 / ATCC MYA-4576 / FGSC 10136)</name>
    <name type="common">Verticillium wilt of alfalfa</name>
    <name type="synonym">Verticillium albo-atrum</name>
    <dbReference type="NCBI Taxonomy" id="526221"/>
    <lineage>
        <taxon>Eukaryota</taxon>
        <taxon>Fungi</taxon>
        <taxon>Dikarya</taxon>
        <taxon>Ascomycota</taxon>
        <taxon>Pezizomycotina</taxon>
        <taxon>Sordariomycetes</taxon>
        <taxon>Hypocreomycetidae</taxon>
        <taxon>Glomerellales</taxon>
        <taxon>Plectosphaerellaceae</taxon>
        <taxon>Verticillium</taxon>
    </lineage>
</organism>
<feature type="compositionally biased region" description="Polar residues" evidence="4">
    <location>
        <begin position="166"/>
        <end position="187"/>
    </location>
</feature>
<dbReference type="Pfam" id="PF04438">
    <property type="entry name" value="zf-HIT"/>
    <property type="match status" value="1"/>
</dbReference>
<dbReference type="OMA" id="CCMCGYW"/>
<keyword evidence="1" id="KW-0479">Metal-binding</keyword>
<evidence type="ECO:0000259" key="5">
    <source>
        <dbReference type="Pfam" id="PF04438"/>
    </source>
</evidence>
<dbReference type="KEGG" id="val:VDBG_05887"/>
<dbReference type="CDD" id="cd21437">
    <property type="entry name" value="zf-HIT_ZNHIT1_like"/>
    <property type="match status" value="1"/>
</dbReference>
<feature type="region of interest" description="Disordered" evidence="4">
    <location>
        <begin position="166"/>
        <end position="283"/>
    </location>
</feature>
<dbReference type="GO" id="GO:0008270">
    <property type="term" value="F:zinc ion binding"/>
    <property type="evidence" value="ECO:0007669"/>
    <property type="project" value="UniProtKB-KW"/>
</dbReference>
<evidence type="ECO:0000313" key="7">
    <source>
        <dbReference type="Proteomes" id="UP000008698"/>
    </source>
</evidence>
<proteinExistence type="predicted"/>